<reference evidence="1 2" key="1">
    <citation type="submission" date="2015-04" db="EMBL/GenBank/DDBJ databases">
        <title>Complete genome sequence of Schizopora paradoxa KUC8140, a cosmopolitan wood degrader in East Asia.</title>
        <authorList>
            <consortium name="DOE Joint Genome Institute"/>
            <person name="Min B."/>
            <person name="Park H."/>
            <person name="Jang Y."/>
            <person name="Kim J.-J."/>
            <person name="Kim K.H."/>
            <person name="Pangilinan J."/>
            <person name="Lipzen A."/>
            <person name="Riley R."/>
            <person name="Grigoriev I.V."/>
            <person name="Spatafora J.W."/>
            <person name="Choi I.-G."/>
        </authorList>
    </citation>
    <scope>NUCLEOTIDE SEQUENCE [LARGE SCALE GENOMIC DNA]</scope>
    <source>
        <strain evidence="1 2">KUC8140</strain>
    </source>
</reference>
<dbReference type="Proteomes" id="UP000053477">
    <property type="component" value="Unassembled WGS sequence"/>
</dbReference>
<protein>
    <submittedName>
        <fullName evidence="1">Uncharacterized protein</fullName>
    </submittedName>
</protein>
<proteinExistence type="predicted"/>
<gene>
    <name evidence="1" type="ORF">SCHPADRAFT_947290</name>
</gene>
<name>A0A0H2R125_9AGAM</name>
<dbReference type="EMBL" id="KQ086389">
    <property type="protein sequence ID" value="KLO04982.1"/>
    <property type="molecule type" value="Genomic_DNA"/>
</dbReference>
<evidence type="ECO:0000313" key="1">
    <source>
        <dbReference type="EMBL" id="KLO04982.1"/>
    </source>
</evidence>
<organism evidence="1 2">
    <name type="scientific">Schizopora paradoxa</name>
    <dbReference type="NCBI Taxonomy" id="27342"/>
    <lineage>
        <taxon>Eukaryota</taxon>
        <taxon>Fungi</taxon>
        <taxon>Dikarya</taxon>
        <taxon>Basidiomycota</taxon>
        <taxon>Agaricomycotina</taxon>
        <taxon>Agaricomycetes</taxon>
        <taxon>Hymenochaetales</taxon>
        <taxon>Schizoporaceae</taxon>
        <taxon>Schizopora</taxon>
    </lineage>
</organism>
<keyword evidence="2" id="KW-1185">Reference proteome</keyword>
<dbReference type="InParanoid" id="A0A0H2R125"/>
<dbReference type="AlphaFoldDB" id="A0A0H2R125"/>
<sequence>MASSSENSIAPSPRDIITILRAGDGKLIVLRSKLTTNDCYEWLKDVGGQVPPYISFEACEIITAYHALDLDDRSSTDPLVILQRMLESQGSPLVEDVAVSASSGATSEHSATIASAAALWEKPSASDPLLQIRGEQGKDKAYTLVSSKEDIANVHNALATSAAMTSDTRAQNQLPATAVFMGYPKVRTLNIADIFRNTAN</sequence>
<accession>A0A0H2R125</accession>
<evidence type="ECO:0000313" key="2">
    <source>
        <dbReference type="Proteomes" id="UP000053477"/>
    </source>
</evidence>